<keyword evidence="4 10" id="KW-1003">Cell membrane</keyword>
<keyword evidence="12" id="KW-1185">Reference proteome</keyword>
<keyword evidence="8" id="KW-1133">Transmembrane helix</keyword>
<sequence>MKKILSYFLIFLLGAGSGAAALIFGDPSLLSHTPKPVVASLPYNPLTAISVTETGIESNLGSSGHYVSFNLEFNVTKQALTAQGGSPTAATGGTGTGSPELDAKIRNDLITLARSTSYQEFTQSGGISTFKDQVREVLESIFGPGTIGPIYFSSLMTQ</sequence>
<keyword evidence="9 10" id="KW-0472">Membrane</keyword>
<evidence type="ECO:0000256" key="9">
    <source>
        <dbReference type="ARBA" id="ARBA00023136"/>
    </source>
</evidence>
<name>A0A1W1WFY2_SULTA</name>
<comment type="subcellular location">
    <subcellularLocation>
        <location evidence="2">Cell membrane</location>
        <topology evidence="2">Single-pass membrane protein</topology>
    </subcellularLocation>
</comment>
<evidence type="ECO:0000256" key="10">
    <source>
        <dbReference type="RuleBase" id="RU364125"/>
    </source>
</evidence>
<dbReference type="RefSeq" id="WP_020375776.1">
    <property type="nucleotide sequence ID" value="NZ_FWWY01000001.1"/>
</dbReference>
<keyword evidence="7 10" id="KW-0283">Flagellar rotation</keyword>
<evidence type="ECO:0000256" key="8">
    <source>
        <dbReference type="ARBA" id="ARBA00022989"/>
    </source>
</evidence>
<evidence type="ECO:0000313" key="11">
    <source>
        <dbReference type="EMBL" id="SMC04623.1"/>
    </source>
</evidence>
<proteinExistence type="inferred from homology"/>
<keyword evidence="6" id="KW-0812">Transmembrane</keyword>
<dbReference type="OrthoDB" id="2083391at2"/>
<keyword evidence="11" id="KW-0282">Flagellum</keyword>
<comment type="function">
    <text evidence="1 10">Controls the rotational direction of flagella during chemotaxis.</text>
</comment>
<gene>
    <name evidence="11" type="ORF">SAMN00768000_1747</name>
</gene>
<evidence type="ECO:0000256" key="2">
    <source>
        <dbReference type="ARBA" id="ARBA00004162"/>
    </source>
</evidence>
<evidence type="ECO:0000256" key="5">
    <source>
        <dbReference type="ARBA" id="ARBA00022500"/>
    </source>
</evidence>
<keyword evidence="5 10" id="KW-0145">Chemotaxis</keyword>
<evidence type="ECO:0000313" key="12">
    <source>
        <dbReference type="Proteomes" id="UP000192660"/>
    </source>
</evidence>
<dbReference type="GO" id="GO:0005886">
    <property type="term" value="C:plasma membrane"/>
    <property type="evidence" value="ECO:0007669"/>
    <property type="project" value="UniProtKB-SubCell"/>
</dbReference>
<dbReference type="Pfam" id="PF03748">
    <property type="entry name" value="FliL"/>
    <property type="match status" value="1"/>
</dbReference>
<dbReference type="GO" id="GO:0006935">
    <property type="term" value="P:chemotaxis"/>
    <property type="evidence" value="ECO:0007669"/>
    <property type="project" value="UniProtKB-KW"/>
</dbReference>
<evidence type="ECO:0000256" key="1">
    <source>
        <dbReference type="ARBA" id="ARBA00002254"/>
    </source>
</evidence>
<evidence type="ECO:0000256" key="3">
    <source>
        <dbReference type="ARBA" id="ARBA00008281"/>
    </source>
</evidence>
<dbReference type="InterPro" id="IPR005503">
    <property type="entry name" value="FliL"/>
</dbReference>
<comment type="similarity">
    <text evidence="3 10">Belongs to the FliL family.</text>
</comment>
<protein>
    <recommendedName>
        <fullName evidence="10">Flagellar protein FliL</fullName>
    </recommendedName>
</protein>
<organism evidence="11 12">
    <name type="scientific">Sulfobacillus thermosulfidooxidans (strain DSM 9293 / VKM B-1269 / AT-1)</name>
    <dbReference type="NCBI Taxonomy" id="929705"/>
    <lineage>
        <taxon>Bacteria</taxon>
        <taxon>Bacillati</taxon>
        <taxon>Bacillota</taxon>
        <taxon>Clostridia</taxon>
        <taxon>Eubacteriales</taxon>
        <taxon>Clostridiales Family XVII. Incertae Sedis</taxon>
        <taxon>Sulfobacillus</taxon>
    </lineage>
</organism>
<dbReference type="Proteomes" id="UP000192660">
    <property type="component" value="Unassembled WGS sequence"/>
</dbReference>
<keyword evidence="11" id="KW-0966">Cell projection</keyword>
<dbReference type="AlphaFoldDB" id="A0A1W1WFY2"/>
<dbReference type="GO" id="GO:0071973">
    <property type="term" value="P:bacterial-type flagellum-dependent cell motility"/>
    <property type="evidence" value="ECO:0007669"/>
    <property type="project" value="InterPro"/>
</dbReference>
<dbReference type="EMBL" id="FWWY01000001">
    <property type="protein sequence ID" value="SMC04623.1"/>
    <property type="molecule type" value="Genomic_DNA"/>
</dbReference>
<keyword evidence="11" id="KW-0969">Cilium</keyword>
<reference evidence="12" key="1">
    <citation type="submission" date="2017-04" db="EMBL/GenBank/DDBJ databases">
        <authorList>
            <person name="Varghese N."/>
            <person name="Submissions S."/>
        </authorList>
    </citation>
    <scope>NUCLEOTIDE SEQUENCE [LARGE SCALE GENOMIC DNA]</scope>
    <source>
        <strain evidence="12">DSM 9293</strain>
    </source>
</reference>
<dbReference type="STRING" id="28034.BFX07_00680"/>
<accession>A0A1W1WFY2</accession>
<evidence type="ECO:0000256" key="6">
    <source>
        <dbReference type="ARBA" id="ARBA00022692"/>
    </source>
</evidence>
<evidence type="ECO:0000256" key="4">
    <source>
        <dbReference type="ARBA" id="ARBA00022475"/>
    </source>
</evidence>
<dbReference type="GO" id="GO:0009425">
    <property type="term" value="C:bacterial-type flagellum basal body"/>
    <property type="evidence" value="ECO:0007669"/>
    <property type="project" value="InterPro"/>
</dbReference>
<evidence type="ECO:0000256" key="7">
    <source>
        <dbReference type="ARBA" id="ARBA00022779"/>
    </source>
</evidence>